<keyword evidence="3" id="KW-1185">Reference proteome</keyword>
<dbReference type="AlphaFoldDB" id="A0A8J3FCN7"/>
<feature type="domain" description="Regulator of RNA terminal phosphate cyclase" evidence="1">
    <location>
        <begin position="60"/>
        <end position="149"/>
    </location>
</feature>
<dbReference type="Pfam" id="PF09670">
    <property type="entry name" value="Cas_Cas02710"/>
    <property type="match status" value="1"/>
</dbReference>
<evidence type="ECO:0000259" key="1">
    <source>
        <dbReference type="Pfam" id="PF06956"/>
    </source>
</evidence>
<accession>A0A8J3FCN7</accession>
<organism evidence="2 3">
    <name type="scientific">Calditerricola satsumensis</name>
    <dbReference type="NCBI Taxonomy" id="373054"/>
    <lineage>
        <taxon>Bacteria</taxon>
        <taxon>Bacillati</taxon>
        <taxon>Bacillota</taxon>
        <taxon>Bacilli</taxon>
        <taxon>Bacillales</taxon>
        <taxon>Bacillaceae</taxon>
        <taxon>Calditerricola</taxon>
    </lineage>
</organism>
<dbReference type="Proteomes" id="UP000637720">
    <property type="component" value="Unassembled WGS sequence"/>
</dbReference>
<sequence length="455" mass="52121">MNILLSFVGKQDPISEKTNKEGAVLTLCKHLQPDLVYLFPTAEGPGVRDATESNAYATKELLPEVSPRSTCYVRSLYLKDPTDFSELMPSVKEEVRKILAGLEEEKKNGQDVQIHLNCSSGTPQMQTCWYVLANSGYIPGVRLWQVKNPDLSSPEERIREIQLNFLEEENSLSRIRRCLPEFLFGVMVNECRRLQEISVFSSRRLAAELVADIFEAYRKWDLLKYREAYEKLASIERRWRATRDAGTIAESLRKQVDYLKRLEPEKDKETPHNLVDIYFNAQRCFARRAYADVLARFWRIFEGVVYYRLREKWGIEPRNLSESSSAQNREAVATLNKTLNKSRDMLDRATGIKALKEVLKDKEFIQILELEVNAQRSNSVQKMKLAKLLDELTEKRHASVVAHGMKPVSEEDAVNGLAAAKTLLSNLLPDGDALLASYPLQRAQIEQLIDYLAKS</sequence>
<reference evidence="2" key="2">
    <citation type="submission" date="2020-09" db="EMBL/GenBank/DDBJ databases">
        <authorList>
            <person name="Sun Q."/>
            <person name="Ohkuma M."/>
        </authorList>
    </citation>
    <scope>NUCLEOTIDE SEQUENCE</scope>
    <source>
        <strain evidence="2">JCM 14719</strain>
    </source>
</reference>
<dbReference type="InterPro" id="IPR009715">
    <property type="entry name" value="RtcR"/>
</dbReference>
<evidence type="ECO:0000313" key="3">
    <source>
        <dbReference type="Proteomes" id="UP000637720"/>
    </source>
</evidence>
<evidence type="ECO:0000313" key="2">
    <source>
        <dbReference type="EMBL" id="GGK06750.1"/>
    </source>
</evidence>
<name>A0A8J3FCN7_9BACI</name>
<reference evidence="2" key="1">
    <citation type="journal article" date="2014" name="Int. J. Syst. Evol. Microbiol.">
        <title>Complete genome sequence of Corynebacterium casei LMG S-19264T (=DSM 44701T), isolated from a smear-ripened cheese.</title>
        <authorList>
            <consortium name="US DOE Joint Genome Institute (JGI-PGF)"/>
            <person name="Walter F."/>
            <person name="Albersmeier A."/>
            <person name="Kalinowski J."/>
            <person name="Ruckert C."/>
        </authorList>
    </citation>
    <scope>NUCLEOTIDE SEQUENCE</scope>
    <source>
        <strain evidence="2">JCM 14719</strain>
    </source>
</reference>
<dbReference type="Pfam" id="PF06956">
    <property type="entry name" value="RtcR"/>
    <property type="match status" value="1"/>
</dbReference>
<gene>
    <name evidence="2" type="ORF">GCM10007043_21030</name>
</gene>
<dbReference type="RefSeq" id="WP_188818018.1">
    <property type="nucleotide sequence ID" value="NZ_BMOF01000057.1"/>
</dbReference>
<proteinExistence type="predicted"/>
<dbReference type="EMBL" id="BMOF01000057">
    <property type="protein sequence ID" value="GGK06750.1"/>
    <property type="molecule type" value="Genomic_DNA"/>
</dbReference>
<comment type="caution">
    <text evidence="2">The sequence shown here is derived from an EMBL/GenBank/DDBJ whole genome shotgun (WGS) entry which is preliminary data.</text>
</comment>
<protein>
    <recommendedName>
        <fullName evidence="1">Regulator of RNA terminal phosphate cyclase domain-containing protein</fullName>
    </recommendedName>
</protein>